<keyword evidence="1" id="KW-0812">Transmembrane</keyword>
<organism evidence="2 3">
    <name type="scientific">Halomonas eurihalina</name>
    <dbReference type="NCBI Taxonomy" id="42566"/>
    <lineage>
        <taxon>Bacteria</taxon>
        <taxon>Pseudomonadati</taxon>
        <taxon>Pseudomonadota</taxon>
        <taxon>Gammaproteobacteria</taxon>
        <taxon>Oceanospirillales</taxon>
        <taxon>Halomonadaceae</taxon>
        <taxon>Halomonas</taxon>
    </lineage>
</organism>
<dbReference type="Proteomes" id="UP000324260">
    <property type="component" value="Unassembled WGS sequence"/>
</dbReference>
<keyword evidence="1" id="KW-0472">Membrane</keyword>
<accession>A0A5D9DEB2</accession>
<gene>
    <name evidence="2" type="ORF">FZZ93_00240</name>
</gene>
<keyword evidence="1" id="KW-1133">Transmembrane helix</keyword>
<feature type="transmembrane region" description="Helical" evidence="1">
    <location>
        <begin position="119"/>
        <end position="136"/>
    </location>
</feature>
<protein>
    <submittedName>
        <fullName evidence="2">Uncharacterized protein</fullName>
    </submittedName>
</protein>
<dbReference type="OrthoDB" id="9959085at2"/>
<proteinExistence type="predicted"/>
<sequence>MNYKNPQRSSSQWWIWPLLPFAAVVGASIGTFLLTLMQWFGMKMQGGFSEDGWYFLYILPVISSLAFGWLYAYITLYLAPKGKVITASVMVTVLGVISAIGLLFMWLNPYRELGEAIQASLGSIATMIAAITTIVTQKGDFE</sequence>
<evidence type="ECO:0000313" key="2">
    <source>
        <dbReference type="EMBL" id="TZG41131.1"/>
    </source>
</evidence>
<keyword evidence="3" id="KW-1185">Reference proteome</keyword>
<feature type="transmembrane region" description="Helical" evidence="1">
    <location>
        <begin position="52"/>
        <end position="72"/>
    </location>
</feature>
<evidence type="ECO:0000313" key="3">
    <source>
        <dbReference type="Proteomes" id="UP000324260"/>
    </source>
</evidence>
<dbReference type="EMBL" id="VTPU01000001">
    <property type="protein sequence ID" value="TZG41131.1"/>
    <property type="molecule type" value="Genomic_DNA"/>
</dbReference>
<dbReference type="RefSeq" id="WP_149320327.1">
    <property type="nucleotide sequence ID" value="NZ_JARWAH010000001.1"/>
</dbReference>
<feature type="transmembrane region" description="Helical" evidence="1">
    <location>
        <begin position="12"/>
        <end position="40"/>
    </location>
</feature>
<name>A0A5D9DEB2_HALER</name>
<feature type="transmembrane region" description="Helical" evidence="1">
    <location>
        <begin position="84"/>
        <end position="107"/>
    </location>
</feature>
<dbReference type="AlphaFoldDB" id="A0A5D9DEB2"/>
<evidence type="ECO:0000256" key="1">
    <source>
        <dbReference type="SAM" id="Phobius"/>
    </source>
</evidence>
<comment type="caution">
    <text evidence="2">The sequence shown here is derived from an EMBL/GenBank/DDBJ whole genome shotgun (WGS) entry which is preliminary data.</text>
</comment>
<reference evidence="2 3" key="1">
    <citation type="submission" date="2019-08" db="EMBL/GenBank/DDBJ databases">
        <title>Draft Genome Sequence of Halomonas eurihalina Isolated from Preserved Hide-surface.</title>
        <authorList>
            <person name="Hussain S.A."/>
            <person name="Xu A."/>
            <person name="Sarker M."/>
            <person name="Sommers C."/>
        </authorList>
    </citation>
    <scope>NUCLEOTIDE SEQUENCE [LARGE SCALE GENOMIC DNA]</scope>
    <source>
        <strain evidence="2 3">MS1</strain>
    </source>
</reference>